<dbReference type="GO" id="GO:0008168">
    <property type="term" value="F:methyltransferase activity"/>
    <property type="evidence" value="ECO:0007669"/>
    <property type="project" value="InterPro"/>
</dbReference>
<gene>
    <name evidence="2" type="ORF">AB1Y20_004854</name>
</gene>
<dbReference type="InterPro" id="IPR002877">
    <property type="entry name" value="RNA_MeTrfase_FtsJ_dom"/>
</dbReference>
<dbReference type="InterPro" id="IPR029063">
    <property type="entry name" value="SAM-dependent_MTases_sf"/>
</dbReference>
<proteinExistence type="predicted"/>
<protein>
    <recommendedName>
        <fullName evidence="1">Ribosomal RNA methyltransferase FtsJ domain-containing protein</fullName>
    </recommendedName>
</protein>
<organism evidence="2 3">
    <name type="scientific">Prymnesium parvum</name>
    <name type="common">Toxic golden alga</name>
    <dbReference type="NCBI Taxonomy" id="97485"/>
    <lineage>
        <taxon>Eukaryota</taxon>
        <taxon>Haptista</taxon>
        <taxon>Haptophyta</taxon>
        <taxon>Prymnesiophyceae</taxon>
        <taxon>Prymnesiales</taxon>
        <taxon>Prymnesiaceae</taxon>
        <taxon>Prymnesium</taxon>
    </lineage>
</organism>
<reference evidence="2 3" key="1">
    <citation type="journal article" date="2024" name="Science">
        <title>Giant polyketide synthase enzymes in the biosynthesis of giant marine polyether toxins.</title>
        <authorList>
            <person name="Fallon T.R."/>
            <person name="Shende V.V."/>
            <person name="Wierzbicki I.H."/>
            <person name="Pendleton A.L."/>
            <person name="Watervoot N.F."/>
            <person name="Auber R.P."/>
            <person name="Gonzalez D.J."/>
            <person name="Wisecaver J.H."/>
            <person name="Moore B.S."/>
        </authorList>
    </citation>
    <scope>NUCLEOTIDE SEQUENCE [LARGE SCALE GENOMIC DNA]</scope>
    <source>
        <strain evidence="2 3">12B1</strain>
    </source>
</reference>
<feature type="domain" description="Ribosomal RNA methyltransferase FtsJ" evidence="1">
    <location>
        <begin position="344"/>
        <end position="438"/>
    </location>
</feature>
<dbReference type="PANTHER" id="PTHR37524">
    <property type="entry name" value="RIBOSOMAL RNA LARGE SUBUNIT METHYLTRANSFERASE M"/>
    <property type="match status" value="1"/>
</dbReference>
<evidence type="ECO:0000259" key="1">
    <source>
        <dbReference type="Pfam" id="PF01728"/>
    </source>
</evidence>
<dbReference type="EMBL" id="JBGBPQ010000016">
    <property type="protein sequence ID" value="KAL1508759.1"/>
    <property type="molecule type" value="Genomic_DNA"/>
</dbReference>
<dbReference type="Proteomes" id="UP001515480">
    <property type="component" value="Unassembled WGS sequence"/>
</dbReference>
<dbReference type="AlphaFoldDB" id="A0AB34J0F7"/>
<evidence type="ECO:0000313" key="3">
    <source>
        <dbReference type="Proteomes" id="UP001515480"/>
    </source>
</evidence>
<name>A0AB34J0F7_PRYPA</name>
<evidence type="ECO:0000313" key="2">
    <source>
        <dbReference type="EMBL" id="KAL1508759.1"/>
    </source>
</evidence>
<dbReference type="Gene3D" id="3.40.50.150">
    <property type="entry name" value="Vaccinia Virus protein VP39"/>
    <property type="match status" value="1"/>
</dbReference>
<comment type="caution">
    <text evidence="2">The sequence shown here is derived from an EMBL/GenBank/DDBJ whole genome shotgun (WGS) entry which is preliminary data.</text>
</comment>
<dbReference type="PANTHER" id="PTHR37524:SF2">
    <property type="entry name" value="RIBOSOMAL RNA METHYLTRANSFERASE FTSJ DOMAIN-CONTAINING PROTEIN"/>
    <property type="match status" value="1"/>
</dbReference>
<dbReference type="Pfam" id="PF01728">
    <property type="entry name" value="FtsJ"/>
    <property type="match status" value="1"/>
</dbReference>
<dbReference type="SUPFAM" id="SSF53335">
    <property type="entry name" value="S-adenosyl-L-methionine-dependent methyltransferases"/>
    <property type="match status" value="1"/>
</dbReference>
<sequence>MRSVFVRLSVLPSGVAVRLRAIPTGVEEGSPHELPLPALLSEYAALKDGEFSPRELRIRGLRAVRRQRWGKHLQFLALRCPSGEIIEAILRTDVTQLSSADEEALSWAAFQLGDALTVTGLVESCKGQLSIHPRLLAVEESWAALFHGGRYFDHQPPPALCTGSATRGTAMVQCAASHAVRLQEYLASVLSTATIAIVPPVPGADGKQVKRDERCLLLAAAHPAALCKAITADPHASRVVQRWYILSQQARTLDEAMRGLHQLLLARGATASAPLSVRAHAYPRALESKLVQQLRAAGVAELRQRCETLVSLVYSFGSFSYGVGEGACFQGDVCTAALAEDGAVSRAFYKLREVAARCALPLADRRHAIDVGSSPGGWTYFLAQSGCARVSSVDPGALHLPAAPCLAQVEHMRMRVGEALPILRERGVVLDCYVCDMNAEPAVAVGYLLEALSLLADASPVVLTMKNTFKKKPDFEQALEQALTQLNAVSDQDGFKIVHLLANTQKEVTVVGRLQHAVAVAA</sequence>
<accession>A0AB34J0F7</accession>
<keyword evidence="3" id="KW-1185">Reference proteome</keyword>
<dbReference type="GO" id="GO:0032259">
    <property type="term" value="P:methylation"/>
    <property type="evidence" value="ECO:0007669"/>
    <property type="project" value="InterPro"/>
</dbReference>